<dbReference type="EMBL" id="ML976236">
    <property type="protein sequence ID" value="KAF1935772.1"/>
    <property type="molecule type" value="Genomic_DNA"/>
</dbReference>
<evidence type="ECO:0000313" key="3">
    <source>
        <dbReference type="Proteomes" id="UP000800038"/>
    </source>
</evidence>
<dbReference type="Proteomes" id="UP000800038">
    <property type="component" value="Unassembled WGS sequence"/>
</dbReference>
<dbReference type="AlphaFoldDB" id="A0A6A5S6N9"/>
<protein>
    <submittedName>
        <fullName evidence="2">Uncharacterized protein</fullName>
    </submittedName>
</protein>
<keyword evidence="1" id="KW-0812">Transmembrane</keyword>
<accession>A0A6A5S6N9</accession>
<keyword evidence="1" id="KW-0472">Membrane</keyword>
<sequence length="92" mass="10491">MFILFLVLIAAAWATIGIFLAKWLKQSGYARPFKGRDWDERQLYGAGLPKATDYNHGFYGWLHHSITLGSRSLLPAYTLSVFALVFLARVRE</sequence>
<reference evidence="2" key="1">
    <citation type="journal article" date="2020" name="Stud. Mycol.">
        <title>101 Dothideomycetes genomes: a test case for predicting lifestyles and emergence of pathogens.</title>
        <authorList>
            <person name="Haridas S."/>
            <person name="Albert R."/>
            <person name="Binder M."/>
            <person name="Bloem J."/>
            <person name="Labutti K."/>
            <person name="Salamov A."/>
            <person name="Andreopoulos B."/>
            <person name="Baker S."/>
            <person name="Barry K."/>
            <person name="Bills G."/>
            <person name="Bluhm B."/>
            <person name="Cannon C."/>
            <person name="Castanera R."/>
            <person name="Culley D."/>
            <person name="Daum C."/>
            <person name="Ezra D."/>
            <person name="Gonzalez J."/>
            <person name="Henrissat B."/>
            <person name="Kuo A."/>
            <person name="Liang C."/>
            <person name="Lipzen A."/>
            <person name="Lutzoni F."/>
            <person name="Magnuson J."/>
            <person name="Mondo S."/>
            <person name="Nolan M."/>
            <person name="Ohm R."/>
            <person name="Pangilinan J."/>
            <person name="Park H.-J."/>
            <person name="Ramirez L."/>
            <person name="Alfaro M."/>
            <person name="Sun H."/>
            <person name="Tritt A."/>
            <person name="Yoshinaga Y."/>
            <person name="Zwiers L.-H."/>
            <person name="Turgeon B."/>
            <person name="Goodwin S."/>
            <person name="Spatafora J."/>
            <person name="Crous P."/>
            <person name="Grigoriev I."/>
        </authorList>
    </citation>
    <scope>NUCLEOTIDE SEQUENCE</scope>
    <source>
        <strain evidence="2">CBS 161.51</strain>
    </source>
</reference>
<gene>
    <name evidence="2" type="ORF">EJ02DRAFT_428115</name>
</gene>
<dbReference type="OrthoDB" id="3790284at2759"/>
<evidence type="ECO:0000313" key="2">
    <source>
        <dbReference type="EMBL" id="KAF1935772.1"/>
    </source>
</evidence>
<keyword evidence="1" id="KW-1133">Transmembrane helix</keyword>
<organism evidence="2 3">
    <name type="scientific">Clathrospora elynae</name>
    <dbReference type="NCBI Taxonomy" id="706981"/>
    <lineage>
        <taxon>Eukaryota</taxon>
        <taxon>Fungi</taxon>
        <taxon>Dikarya</taxon>
        <taxon>Ascomycota</taxon>
        <taxon>Pezizomycotina</taxon>
        <taxon>Dothideomycetes</taxon>
        <taxon>Pleosporomycetidae</taxon>
        <taxon>Pleosporales</taxon>
        <taxon>Diademaceae</taxon>
        <taxon>Clathrospora</taxon>
    </lineage>
</organism>
<keyword evidence="3" id="KW-1185">Reference proteome</keyword>
<feature type="transmembrane region" description="Helical" evidence="1">
    <location>
        <begin position="72"/>
        <end position="90"/>
    </location>
</feature>
<name>A0A6A5S6N9_9PLEO</name>
<proteinExistence type="predicted"/>
<evidence type="ECO:0000256" key="1">
    <source>
        <dbReference type="SAM" id="Phobius"/>
    </source>
</evidence>